<reference evidence="2" key="2">
    <citation type="submission" date="2015-01" db="EMBL/GenBank/DDBJ databases">
        <title>Evolutionary Origins and Diversification of the Mycorrhizal Mutualists.</title>
        <authorList>
            <consortium name="DOE Joint Genome Institute"/>
            <consortium name="Mycorrhizal Genomics Consortium"/>
            <person name="Kohler A."/>
            <person name="Kuo A."/>
            <person name="Nagy L.G."/>
            <person name="Floudas D."/>
            <person name="Copeland A."/>
            <person name="Barry K.W."/>
            <person name="Cichocki N."/>
            <person name="Veneault-Fourrey C."/>
            <person name="LaButti K."/>
            <person name="Lindquist E.A."/>
            <person name="Lipzen A."/>
            <person name="Lundell T."/>
            <person name="Morin E."/>
            <person name="Murat C."/>
            <person name="Riley R."/>
            <person name="Ohm R."/>
            <person name="Sun H."/>
            <person name="Tunlid A."/>
            <person name="Henrissat B."/>
            <person name="Grigoriev I.V."/>
            <person name="Hibbett D.S."/>
            <person name="Martin F."/>
        </authorList>
    </citation>
    <scope>NUCLEOTIDE SEQUENCE [LARGE SCALE GENOMIC DNA]</scope>
    <source>
        <strain evidence="2">Foug A</strain>
    </source>
</reference>
<dbReference type="Proteomes" id="UP000053989">
    <property type="component" value="Unassembled WGS sequence"/>
</dbReference>
<protein>
    <submittedName>
        <fullName evidence="1">Uncharacterized protein</fullName>
    </submittedName>
</protein>
<accession>A0A0C3DGP4</accession>
<evidence type="ECO:0000313" key="1">
    <source>
        <dbReference type="EMBL" id="KIM55256.1"/>
    </source>
</evidence>
<sequence length="117" mass="13193">MTQRMFTSYPKPNIAEALEQSFTMRSLIGHPVAPGDVRAVLLLFHPHYGTKDHVDSLVSLNRERYGGNIVSLDTMRTQVQQLEKEVKVCLASRRSPHRVDASLDYYASDPAESEMST</sequence>
<proteinExistence type="predicted"/>
<dbReference type="EMBL" id="KN822138">
    <property type="protein sequence ID" value="KIM55256.1"/>
    <property type="molecule type" value="Genomic_DNA"/>
</dbReference>
<name>A0A0C3DGP4_9AGAM</name>
<keyword evidence="2" id="KW-1185">Reference proteome</keyword>
<dbReference type="HOGENOM" id="CLU_2086195_0_0_1"/>
<gene>
    <name evidence="1" type="ORF">SCLCIDRAFT_1221295</name>
</gene>
<evidence type="ECO:0000313" key="2">
    <source>
        <dbReference type="Proteomes" id="UP000053989"/>
    </source>
</evidence>
<dbReference type="AlphaFoldDB" id="A0A0C3DGP4"/>
<organism evidence="1 2">
    <name type="scientific">Scleroderma citrinum Foug A</name>
    <dbReference type="NCBI Taxonomy" id="1036808"/>
    <lineage>
        <taxon>Eukaryota</taxon>
        <taxon>Fungi</taxon>
        <taxon>Dikarya</taxon>
        <taxon>Basidiomycota</taxon>
        <taxon>Agaricomycotina</taxon>
        <taxon>Agaricomycetes</taxon>
        <taxon>Agaricomycetidae</taxon>
        <taxon>Boletales</taxon>
        <taxon>Sclerodermatineae</taxon>
        <taxon>Sclerodermataceae</taxon>
        <taxon>Scleroderma</taxon>
    </lineage>
</organism>
<dbReference type="InParanoid" id="A0A0C3DGP4"/>
<reference evidence="1 2" key="1">
    <citation type="submission" date="2014-04" db="EMBL/GenBank/DDBJ databases">
        <authorList>
            <consortium name="DOE Joint Genome Institute"/>
            <person name="Kuo A."/>
            <person name="Kohler A."/>
            <person name="Nagy L.G."/>
            <person name="Floudas D."/>
            <person name="Copeland A."/>
            <person name="Barry K.W."/>
            <person name="Cichocki N."/>
            <person name="Veneault-Fourrey C."/>
            <person name="LaButti K."/>
            <person name="Lindquist E.A."/>
            <person name="Lipzen A."/>
            <person name="Lundell T."/>
            <person name="Morin E."/>
            <person name="Murat C."/>
            <person name="Sun H."/>
            <person name="Tunlid A."/>
            <person name="Henrissat B."/>
            <person name="Grigoriev I.V."/>
            <person name="Hibbett D.S."/>
            <person name="Martin F."/>
            <person name="Nordberg H.P."/>
            <person name="Cantor M.N."/>
            <person name="Hua S.X."/>
        </authorList>
    </citation>
    <scope>NUCLEOTIDE SEQUENCE [LARGE SCALE GENOMIC DNA]</scope>
    <source>
        <strain evidence="1 2">Foug A</strain>
    </source>
</reference>